<proteinExistence type="predicted"/>
<dbReference type="Pfam" id="PF00496">
    <property type="entry name" value="SBP_bac_5"/>
    <property type="match status" value="1"/>
</dbReference>
<dbReference type="PANTHER" id="PTHR30290:SF65">
    <property type="entry name" value="MONOACYL PHOSPHATIDYLINOSITOL TETRAMANNOSIDE-BINDING PROTEIN LPQW-RELATED"/>
    <property type="match status" value="1"/>
</dbReference>
<dbReference type="SUPFAM" id="SSF53850">
    <property type="entry name" value="Periplasmic binding protein-like II"/>
    <property type="match status" value="1"/>
</dbReference>
<dbReference type="HOGENOM" id="CLU_017028_11_1_11"/>
<dbReference type="RefSeq" id="WP_081804101.1">
    <property type="nucleotide sequence ID" value="NZ_CP006843.1"/>
</dbReference>
<dbReference type="Gene3D" id="3.90.76.10">
    <property type="entry name" value="Dipeptide-binding Protein, Domain 1"/>
    <property type="match status" value="1"/>
</dbReference>
<keyword evidence="1" id="KW-0732">Signal</keyword>
<protein>
    <submittedName>
        <fullName evidence="3">ABC-type dipeptide/oligopeptide transporter, substrate-binding lipoprotein</fullName>
    </submittedName>
</protein>
<feature type="domain" description="Solute-binding protein family 5" evidence="2">
    <location>
        <begin position="126"/>
        <end position="494"/>
    </location>
</feature>
<dbReference type="CDD" id="cd08501">
    <property type="entry name" value="PBP2_Lpqw"/>
    <property type="match status" value="1"/>
</dbReference>
<dbReference type="AlphaFoldDB" id="X5DYH8"/>
<dbReference type="Gene3D" id="3.10.105.10">
    <property type="entry name" value="Dipeptide-binding Protein, Domain 3"/>
    <property type="match status" value="1"/>
</dbReference>
<gene>
    <name evidence="3" type="primary">oppA</name>
    <name evidence="3" type="ORF">CGLY_16495</name>
</gene>
<dbReference type="Proteomes" id="UP000023703">
    <property type="component" value="Plasmid pCgly1"/>
</dbReference>
<accession>X5DYH8</accession>
<feature type="signal peptide" evidence="1">
    <location>
        <begin position="1"/>
        <end position="31"/>
    </location>
</feature>
<dbReference type="Gene3D" id="3.40.190.10">
    <property type="entry name" value="Periplasmic binding protein-like II"/>
    <property type="match status" value="1"/>
</dbReference>
<dbReference type="EMBL" id="CP006843">
    <property type="protein sequence ID" value="AHW65672.1"/>
    <property type="molecule type" value="Genomic_DNA"/>
</dbReference>
<dbReference type="OrthoDB" id="7888869at2"/>
<evidence type="ECO:0000313" key="3">
    <source>
        <dbReference type="EMBL" id="AHW65672.1"/>
    </source>
</evidence>
<name>X5DYH8_9CORY</name>
<dbReference type="KEGG" id="cgy:CGLY_16495"/>
<dbReference type="InterPro" id="IPR039424">
    <property type="entry name" value="SBP_5"/>
</dbReference>
<dbReference type="InterPro" id="IPR000914">
    <property type="entry name" value="SBP_5_dom"/>
</dbReference>
<keyword evidence="3" id="KW-0614">Plasmid</keyword>
<evidence type="ECO:0000256" key="1">
    <source>
        <dbReference type="SAM" id="SignalP"/>
    </source>
</evidence>
<dbReference type="GO" id="GO:1904680">
    <property type="term" value="F:peptide transmembrane transporter activity"/>
    <property type="evidence" value="ECO:0007669"/>
    <property type="project" value="TreeGrafter"/>
</dbReference>
<keyword evidence="3" id="KW-0449">Lipoprotein</keyword>
<keyword evidence="4" id="KW-1185">Reference proteome</keyword>
<dbReference type="GO" id="GO:0015833">
    <property type="term" value="P:peptide transport"/>
    <property type="evidence" value="ECO:0007669"/>
    <property type="project" value="TreeGrafter"/>
</dbReference>
<dbReference type="PANTHER" id="PTHR30290">
    <property type="entry name" value="PERIPLASMIC BINDING COMPONENT OF ABC TRANSPORTER"/>
    <property type="match status" value="1"/>
</dbReference>
<dbReference type="eggNOG" id="COG0747">
    <property type="taxonomic scope" value="Bacteria"/>
</dbReference>
<sequence>MNTPTTAPRPGARRRWRVRPVIAATTVSALAMLGLAACGSSNEDSNAGTASNSGSVAASDINIQARDDIQDGGTLTLPTTEIAEQQNTFHADGNLYTKDVWKWYNPQVALFDGDGNYQANPDYITEATETTEDGKTVLRFTINDQAEYNDGTPIDWTSFENTWKSSNGEAEGYNISSSDGYSLIESVSRGDNDKQAVVTFSQEYPWWQGLFNYFVPPQVNDAETFNTGYLKKVRPEWGAGPYTIDRADFNTGEVSFKRNDNWWGEPGKLDTFTWRALESQATINAFQAGEIDSAAVATKDNLATARSMGEDKADIRTAQLPANYLVTLNSEAPLLEDVAVREALMTGIDRSQLATIRFNGLNYTEDLPGSFTLFQTQDGYEDNFGEVVSFDQDKAKELLDDAGWVESSDGVREKDGTKLEPRYVLLGDDPQGKAGASAMQKMLSDIGVNMKVEERPSSDFSKVSTERDFDIFQMGFRSSDPFGVAYFDQIYNSASELNKSGTGSEQFDEKIRELQKIGDPDEQIVKANELEREAFKTYGIMPTFNGPSIIAVKPGLANFGAAGFSQVAVQDIGWQK</sequence>
<geneLocation type="plasmid" evidence="3 4">
    <name>pCgly1</name>
</geneLocation>
<evidence type="ECO:0000313" key="4">
    <source>
        <dbReference type="Proteomes" id="UP000023703"/>
    </source>
</evidence>
<feature type="chain" id="PRO_5039557834" evidence="1">
    <location>
        <begin position="32"/>
        <end position="576"/>
    </location>
</feature>
<organism evidence="3 4">
    <name type="scientific">Corynebacterium glyciniphilum AJ 3170</name>
    <dbReference type="NCBI Taxonomy" id="1404245"/>
    <lineage>
        <taxon>Bacteria</taxon>
        <taxon>Bacillati</taxon>
        <taxon>Actinomycetota</taxon>
        <taxon>Actinomycetes</taxon>
        <taxon>Mycobacteriales</taxon>
        <taxon>Corynebacteriaceae</taxon>
        <taxon>Corynebacterium</taxon>
    </lineage>
</organism>
<reference evidence="3 4" key="1">
    <citation type="journal article" date="2015" name="Int. J. Syst. Evol. Microbiol.">
        <title>Revisiting Corynebacterium glyciniphilum (ex Kubota et al., 1972) sp. nov., nom. rev., isolated from putrefied banana.</title>
        <authorList>
            <person name="Al-Dilaimi A."/>
            <person name="Bednarz H."/>
            <person name="Lomker A."/>
            <person name="Niehaus K."/>
            <person name="Kalinowski J."/>
            <person name="Ruckert C."/>
        </authorList>
    </citation>
    <scope>NUCLEOTIDE SEQUENCE [LARGE SCALE GENOMIC DNA]</scope>
    <source>
        <strain evidence="3">AJ 3170</strain>
        <plasmid evidence="4">Plasmid pCgly1</plasmid>
    </source>
</reference>
<evidence type="ECO:0000259" key="2">
    <source>
        <dbReference type="Pfam" id="PF00496"/>
    </source>
</evidence>